<dbReference type="AlphaFoldDB" id="A0A1I4RF51"/>
<dbReference type="OrthoDB" id="6370345at2"/>
<evidence type="ECO:0000313" key="1">
    <source>
        <dbReference type="EMBL" id="SFM50570.1"/>
    </source>
</evidence>
<protein>
    <submittedName>
        <fullName evidence="1">Uncharacterized protein</fullName>
    </submittedName>
</protein>
<sequence length="100" mass="11117">MKLLVIAIFVGVVLFLIYRSKKNIDPAEQACAKEIGSLLNSDPDADTRTIADIFARHDIDQSRCSRVGAMVMPQLRKNGMKPEDARIAMIQVKKAYSLVP</sequence>
<dbReference type="EMBL" id="FOUR01000001">
    <property type="protein sequence ID" value="SFM50570.1"/>
    <property type="molecule type" value="Genomic_DNA"/>
</dbReference>
<organism evidence="1 2">
    <name type="scientific">Marinobacter pelagius</name>
    <dbReference type="NCBI Taxonomy" id="379482"/>
    <lineage>
        <taxon>Bacteria</taxon>
        <taxon>Pseudomonadati</taxon>
        <taxon>Pseudomonadota</taxon>
        <taxon>Gammaproteobacteria</taxon>
        <taxon>Pseudomonadales</taxon>
        <taxon>Marinobacteraceae</taxon>
        <taxon>Marinobacter</taxon>
    </lineage>
</organism>
<gene>
    <name evidence="1" type="ORF">SAMN04487961_0508</name>
</gene>
<reference evidence="2" key="1">
    <citation type="submission" date="2016-10" db="EMBL/GenBank/DDBJ databases">
        <authorList>
            <person name="Varghese N."/>
            <person name="Submissions S."/>
        </authorList>
    </citation>
    <scope>NUCLEOTIDE SEQUENCE [LARGE SCALE GENOMIC DNA]</scope>
    <source>
        <strain evidence="2">CGMCC 1.6775</strain>
    </source>
</reference>
<name>A0A1I4RF51_9GAMM</name>
<dbReference type="Proteomes" id="UP000199339">
    <property type="component" value="Unassembled WGS sequence"/>
</dbReference>
<proteinExistence type="predicted"/>
<evidence type="ECO:0000313" key="2">
    <source>
        <dbReference type="Proteomes" id="UP000199339"/>
    </source>
</evidence>
<keyword evidence="2" id="KW-1185">Reference proteome</keyword>
<dbReference type="RefSeq" id="WP_091998237.1">
    <property type="nucleotide sequence ID" value="NZ_FOUR01000001.1"/>
</dbReference>
<accession>A0A1I4RF51</accession>